<sequence>MRRVNSLALLLAISSPAAMAYDGPHSEYNFLPPQGSFAPDPQAGNLHPERQVGIPGNYPPGGGDATHPYQYETQGQFNIGKHHNDQWQREDGGAGQASYHGKQATKFTPDFKTMIPYVGGKPIYDENFDERWAGPRNDGTGGCVASAAPYCVAPVETGLGYTKAETAPSKTFQKQYFVNADGPRGQGTTVSMNVVAENSDKNETQRPAKIRLQYAIVPGGNFVDTTRQPQNAGYTKLAPEGTYRYQSPTIIYNDEHGHLYIDGKHFSGIHLLNGSYGFTVGLDLLTPGKHDICIKIVDEFHEPVPLGTQACVAVTV</sequence>
<gene>
    <name evidence="2" type="ORF">NITFAB_0506</name>
</gene>
<evidence type="ECO:0000256" key="1">
    <source>
        <dbReference type="SAM" id="SignalP"/>
    </source>
</evidence>
<accession>A0A2X0QTV9</accession>
<feature type="chain" id="PRO_5016019184" evidence="1">
    <location>
        <begin position="21"/>
        <end position="316"/>
    </location>
</feature>
<proteinExistence type="predicted"/>
<protein>
    <submittedName>
        <fullName evidence="2">Uncharacterized protein</fullName>
    </submittedName>
</protein>
<feature type="signal peptide" evidence="1">
    <location>
        <begin position="1"/>
        <end position="20"/>
    </location>
</feature>
<keyword evidence="1" id="KW-0732">Signal</keyword>
<evidence type="ECO:0000313" key="2">
    <source>
        <dbReference type="EMBL" id="SPS04917.1"/>
    </source>
</evidence>
<name>A0A2X0QTV9_9PROT</name>
<reference evidence="2" key="1">
    <citation type="submission" date="2018-05" db="EMBL/GenBank/DDBJ databases">
        <authorList>
            <person name="Lanie J.A."/>
            <person name="Ng W.-L."/>
            <person name="Kazmierczak K.M."/>
            <person name="Andrzejewski T.M."/>
            <person name="Davidsen T.M."/>
            <person name="Wayne K.J."/>
            <person name="Tettelin H."/>
            <person name="Glass J.I."/>
            <person name="Rusch D."/>
            <person name="Podicherti R."/>
            <person name="Tsui H.-C.T."/>
            <person name="Winkler M.E."/>
        </authorList>
    </citation>
    <scope>NUCLEOTIDE SEQUENCE</scope>
    <source>
        <strain evidence="2">KNB</strain>
    </source>
</reference>
<organism evidence="2">
    <name type="scientific">Candidatus Nitrotoga fabula</name>
    <dbReference type="NCBI Taxonomy" id="2182327"/>
    <lineage>
        <taxon>Bacteria</taxon>
        <taxon>Pseudomonadati</taxon>
        <taxon>Pseudomonadota</taxon>
        <taxon>Betaproteobacteria</taxon>
        <taxon>Nitrosomonadales</taxon>
        <taxon>Gallionellaceae</taxon>
        <taxon>Candidatus Nitrotoga</taxon>
    </lineage>
</organism>
<dbReference type="AlphaFoldDB" id="A0A2X0QTV9"/>
<dbReference type="EMBL" id="LS423452">
    <property type="protein sequence ID" value="SPS04917.1"/>
    <property type="molecule type" value="Genomic_DNA"/>
</dbReference>